<protein>
    <submittedName>
        <fullName evidence="2">Uncharacterized protein</fullName>
    </submittedName>
</protein>
<dbReference type="Proteomes" id="UP001311730">
    <property type="component" value="Unassembled WGS sequence"/>
</dbReference>
<organism evidence="2 3">
    <name type="scientific">Capnocytophaga gingivalis</name>
    <dbReference type="NCBI Taxonomy" id="1017"/>
    <lineage>
        <taxon>Bacteria</taxon>
        <taxon>Pseudomonadati</taxon>
        <taxon>Bacteroidota</taxon>
        <taxon>Flavobacteriia</taxon>
        <taxon>Flavobacteriales</taxon>
        <taxon>Flavobacteriaceae</taxon>
        <taxon>Capnocytophaga</taxon>
    </lineage>
</organism>
<keyword evidence="3" id="KW-1185">Reference proteome</keyword>
<comment type="caution">
    <text evidence="2">The sequence shown here is derived from an EMBL/GenBank/DDBJ whole genome shotgun (WGS) entry which is preliminary data.</text>
</comment>
<keyword evidence="1" id="KW-0472">Membrane</keyword>
<accession>A0ABU5Z8V9</accession>
<reference evidence="2 3" key="1">
    <citation type="submission" date="2023-12" db="EMBL/GenBank/DDBJ databases">
        <title>Genomic sequences of Capnocytophaga and Parvimonas strains.</title>
        <authorList>
            <person name="Watt R.M."/>
            <person name="Wang M."/>
            <person name="Yang T."/>
            <person name="Tong W.M."/>
        </authorList>
    </citation>
    <scope>NUCLEOTIDE SEQUENCE [LARGE SCALE GENOMIC DNA]</scope>
    <source>
        <strain evidence="2 3">CCUG 13096</strain>
    </source>
</reference>
<dbReference type="RefSeq" id="WP_323983609.1">
    <property type="nucleotide sequence ID" value="NZ_JAYKBW010000009.1"/>
</dbReference>
<feature type="transmembrane region" description="Helical" evidence="1">
    <location>
        <begin position="73"/>
        <end position="94"/>
    </location>
</feature>
<gene>
    <name evidence="2" type="ORF">VJJ08_08870</name>
</gene>
<evidence type="ECO:0000256" key="1">
    <source>
        <dbReference type="SAM" id="Phobius"/>
    </source>
</evidence>
<feature type="transmembrane region" description="Helical" evidence="1">
    <location>
        <begin position="212"/>
        <end position="231"/>
    </location>
</feature>
<feature type="transmembrane region" description="Helical" evidence="1">
    <location>
        <begin position="160"/>
        <end position="178"/>
    </location>
</feature>
<sequence length="232" mass="26696">MESTPKTDSPIELSAELKRLEKATNPLKIFKEMSLLGVSSGVKSVKNIILLIVVNLVFLLAAIYLLFSGTFAYKKLFILLFVVGIGVLFVFIAIKKVFDLLKLEYSFYLFNQFKTYIHKIFGAIFQKTADTTEKIVSKKQLNDIFQRFIPKIPKAFQKPLLFILSFTPMVGFVADIYATDNLNSHERQSDALYEKVKLYLENSVKEERSGYWLIWALLINGLLQGVLLYWLR</sequence>
<feature type="transmembrane region" description="Helical" evidence="1">
    <location>
        <begin position="48"/>
        <end position="67"/>
    </location>
</feature>
<dbReference type="EMBL" id="JAYKBW010000009">
    <property type="protein sequence ID" value="MEB3075408.1"/>
    <property type="molecule type" value="Genomic_DNA"/>
</dbReference>
<evidence type="ECO:0000313" key="2">
    <source>
        <dbReference type="EMBL" id="MEB3075408.1"/>
    </source>
</evidence>
<keyword evidence="1" id="KW-1133">Transmembrane helix</keyword>
<evidence type="ECO:0000313" key="3">
    <source>
        <dbReference type="Proteomes" id="UP001311730"/>
    </source>
</evidence>
<keyword evidence="1" id="KW-0812">Transmembrane</keyword>
<name>A0ABU5Z8V9_9FLAO</name>
<proteinExistence type="predicted"/>